<proteinExistence type="predicted"/>
<keyword evidence="1" id="KW-0472">Membrane</keyword>
<sequence length="60" mass="6887">MGDRFSSTQEEVMNLWIFAPAIIIFAGMVGALCILSTKPEYLHRLVQAMQYGVKHCERRE</sequence>
<dbReference type="EMBL" id="MFMS01000002">
    <property type="protein sequence ID" value="OGG86174.1"/>
    <property type="molecule type" value="Genomic_DNA"/>
</dbReference>
<organism evidence="2 3">
    <name type="scientific">Candidatus Kaiserbacteria bacterium RIFOXYB1_FULL_46_14</name>
    <dbReference type="NCBI Taxonomy" id="1798531"/>
    <lineage>
        <taxon>Bacteria</taxon>
        <taxon>Candidatus Kaiseribacteriota</taxon>
    </lineage>
</organism>
<evidence type="ECO:0000313" key="3">
    <source>
        <dbReference type="Proteomes" id="UP000177395"/>
    </source>
</evidence>
<dbReference type="STRING" id="1798531.A2392_01800"/>
<protein>
    <submittedName>
        <fullName evidence="2">Uncharacterized protein</fullName>
    </submittedName>
</protein>
<feature type="transmembrane region" description="Helical" evidence="1">
    <location>
        <begin position="15"/>
        <end position="35"/>
    </location>
</feature>
<keyword evidence="1" id="KW-1133">Transmembrane helix</keyword>
<evidence type="ECO:0000313" key="2">
    <source>
        <dbReference type="EMBL" id="OGG86174.1"/>
    </source>
</evidence>
<gene>
    <name evidence="2" type="ORF">A2392_01800</name>
</gene>
<dbReference type="Proteomes" id="UP000177395">
    <property type="component" value="Unassembled WGS sequence"/>
</dbReference>
<dbReference type="AlphaFoldDB" id="A0A1F6FJZ5"/>
<evidence type="ECO:0000256" key="1">
    <source>
        <dbReference type="SAM" id="Phobius"/>
    </source>
</evidence>
<comment type="caution">
    <text evidence="2">The sequence shown here is derived from an EMBL/GenBank/DDBJ whole genome shotgun (WGS) entry which is preliminary data.</text>
</comment>
<reference evidence="2 3" key="1">
    <citation type="journal article" date="2016" name="Nat. Commun.">
        <title>Thousands of microbial genomes shed light on interconnected biogeochemical processes in an aquifer system.</title>
        <authorList>
            <person name="Anantharaman K."/>
            <person name="Brown C.T."/>
            <person name="Hug L.A."/>
            <person name="Sharon I."/>
            <person name="Castelle C.J."/>
            <person name="Probst A.J."/>
            <person name="Thomas B.C."/>
            <person name="Singh A."/>
            <person name="Wilkins M.J."/>
            <person name="Karaoz U."/>
            <person name="Brodie E.L."/>
            <person name="Williams K.H."/>
            <person name="Hubbard S.S."/>
            <person name="Banfield J.F."/>
        </authorList>
    </citation>
    <scope>NUCLEOTIDE SEQUENCE [LARGE SCALE GENOMIC DNA]</scope>
</reference>
<keyword evidence="1" id="KW-0812">Transmembrane</keyword>
<accession>A0A1F6FJZ5</accession>
<name>A0A1F6FJZ5_9BACT</name>